<evidence type="ECO:0000256" key="7">
    <source>
        <dbReference type="SAM" id="Phobius"/>
    </source>
</evidence>
<accession>A0A372MEB6</accession>
<reference evidence="9 10" key="2">
    <citation type="submission" date="2018-09" db="EMBL/GenBank/DDBJ databases">
        <title>Genome of Sphaerochaeta halotolerans strain 4-11.</title>
        <authorList>
            <person name="Nazina T.N."/>
            <person name="Sokolova D.S."/>
        </authorList>
    </citation>
    <scope>NUCLEOTIDE SEQUENCE [LARGE SCALE GENOMIC DNA]</scope>
    <source>
        <strain evidence="9 10">4-11</strain>
    </source>
</reference>
<dbReference type="AlphaFoldDB" id="A0A372MEB6"/>
<keyword evidence="4 7" id="KW-0812">Transmembrane</keyword>
<feature type="transmembrane region" description="Helical" evidence="7">
    <location>
        <begin position="168"/>
        <end position="195"/>
    </location>
</feature>
<evidence type="ECO:0000313" key="9">
    <source>
        <dbReference type="EMBL" id="RFU94131.1"/>
    </source>
</evidence>
<dbReference type="GO" id="GO:0022857">
    <property type="term" value="F:transmembrane transporter activity"/>
    <property type="evidence" value="ECO:0007669"/>
    <property type="project" value="InterPro"/>
</dbReference>
<evidence type="ECO:0000259" key="8">
    <source>
        <dbReference type="PROSITE" id="PS50850"/>
    </source>
</evidence>
<gene>
    <name evidence="9" type="ORF">DYP60_11030</name>
</gene>
<dbReference type="Pfam" id="PF07690">
    <property type="entry name" value="MFS_1"/>
    <property type="match status" value="1"/>
</dbReference>
<feature type="transmembrane region" description="Helical" evidence="7">
    <location>
        <begin position="12"/>
        <end position="36"/>
    </location>
</feature>
<keyword evidence="5 7" id="KW-1133">Transmembrane helix</keyword>
<dbReference type="EMBL" id="QUWK01000012">
    <property type="protein sequence ID" value="RFU94131.1"/>
    <property type="molecule type" value="Genomic_DNA"/>
</dbReference>
<dbReference type="InterPro" id="IPR020846">
    <property type="entry name" value="MFS_dom"/>
</dbReference>
<reference evidence="10" key="1">
    <citation type="submission" date="2018-08" db="EMBL/GenBank/DDBJ databases">
        <authorList>
            <person name="Grouzdev D.S."/>
            <person name="Krutkina M.S."/>
        </authorList>
    </citation>
    <scope>NUCLEOTIDE SEQUENCE [LARGE SCALE GENOMIC DNA]</scope>
    <source>
        <strain evidence="10">4-11</strain>
    </source>
</reference>
<dbReference type="InterPro" id="IPR036259">
    <property type="entry name" value="MFS_trans_sf"/>
</dbReference>
<dbReference type="InterPro" id="IPR011701">
    <property type="entry name" value="MFS"/>
</dbReference>
<evidence type="ECO:0000256" key="2">
    <source>
        <dbReference type="ARBA" id="ARBA00022448"/>
    </source>
</evidence>
<dbReference type="PROSITE" id="PS50850">
    <property type="entry name" value="MFS"/>
    <property type="match status" value="1"/>
</dbReference>
<dbReference type="PANTHER" id="PTHR23517">
    <property type="entry name" value="RESISTANCE PROTEIN MDTM, PUTATIVE-RELATED-RELATED"/>
    <property type="match status" value="1"/>
</dbReference>
<proteinExistence type="predicted"/>
<dbReference type="Gene3D" id="1.20.1250.20">
    <property type="entry name" value="MFS general substrate transporter like domains"/>
    <property type="match status" value="2"/>
</dbReference>
<feature type="domain" description="Major facilitator superfamily (MFS) profile" evidence="8">
    <location>
        <begin position="12"/>
        <end position="394"/>
    </location>
</feature>
<keyword evidence="6 7" id="KW-0472">Membrane</keyword>
<feature type="transmembrane region" description="Helical" evidence="7">
    <location>
        <begin position="101"/>
        <end position="119"/>
    </location>
</feature>
<feature type="transmembrane region" description="Helical" evidence="7">
    <location>
        <begin position="42"/>
        <end position="66"/>
    </location>
</feature>
<comment type="subcellular location">
    <subcellularLocation>
        <location evidence="1">Cell membrane</location>
        <topology evidence="1">Multi-pass membrane protein</topology>
    </subcellularLocation>
</comment>
<dbReference type="GO" id="GO:0005886">
    <property type="term" value="C:plasma membrane"/>
    <property type="evidence" value="ECO:0007669"/>
    <property type="project" value="UniProtKB-SubCell"/>
</dbReference>
<keyword evidence="2" id="KW-0813">Transport</keyword>
<comment type="caution">
    <text evidence="9">The sequence shown here is derived from an EMBL/GenBank/DDBJ whole genome shotgun (WGS) entry which is preliminary data.</text>
</comment>
<feature type="transmembrane region" description="Helical" evidence="7">
    <location>
        <begin position="343"/>
        <end position="363"/>
    </location>
</feature>
<dbReference type="InterPro" id="IPR050171">
    <property type="entry name" value="MFS_Transporters"/>
</dbReference>
<dbReference type="Proteomes" id="UP000264002">
    <property type="component" value="Unassembled WGS sequence"/>
</dbReference>
<evidence type="ECO:0000256" key="4">
    <source>
        <dbReference type="ARBA" id="ARBA00022692"/>
    </source>
</evidence>
<evidence type="ECO:0000313" key="10">
    <source>
        <dbReference type="Proteomes" id="UP000264002"/>
    </source>
</evidence>
<dbReference type="SUPFAM" id="SSF103473">
    <property type="entry name" value="MFS general substrate transporter"/>
    <property type="match status" value="1"/>
</dbReference>
<feature type="transmembrane region" description="Helical" evidence="7">
    <location>
        <begin position="369"/>
        <end position="390"/>
    </location>
</feature>
<evidence type="ECO:0000256" key="6">
    <source>
        <dbReference type="ARBA" id="ARBA00023136"/>
    </source>
</evidence>
<keyword evidence="3" id="KW-1003">Cell membrane</keyword>
<keyword evidence="10" id="KW-1185">Reference proteome</keyword>
<evidence type="ECO:0000256" key="3">
    <source>
        <dbReference type="ARBA" id="ARBA00022475"/>
    </source>
</evidence>
<evidence type="ECO:0000256" key="5">
    <source>
        <dbReference type="ARBA" id="ARBA00022989"/>
    </source>
</evidence>
<feature type="transmembrane region" description="Helical" evidence="7">
    <location>
        <begin position="252"/>
        <end position="269"/>
    </location>
</feature>
<name>A0A372MEB6_9SPIR</name>
<feature type="transmembrane region" description="Helical" evidence="7">
    <location>
        <begin position="78"/>
        <end position="95"/>
    </location>
</feature>
<dbReference type="RefSeq" id="WP_117331068.1">
    <property type="nucleotide sequence ID" value="NZ_QUWK01000012.1"/>
</dbReference>
<dbReference type="OrthoDB" id="368299at2"/>
<feature type="transmembrane region" description="Helical" evidence="7">
    <location>
        <begin position="140"/>
        <end position="162"/>
    </location>
</feature>
<protein>
    <submittedName>
        <fullName evidence="9">MFS transporter</fullName>
    </submittedName>
</protein>
<dbReference type="PANTHER" id="PTHR23517:SF3">
    <property type="entry name" value="INTEGRAL MEMBRANE TRANSPORT PROTEIN"/>
    <property type="match status" value="1"/>
</dbReference>
<feature type="transmembrane region" description="Helical" evidence="7">
    <location>
        <begin position="281"/>
        <end position="299"/>
    </location>
</feature>
<organism evidence="9 10">
    <name type="scientific">Sphaerochaeta halotolerans</name>
    <dbReference type="NCBI Taxonomy" id="2293840"/>
    <lineage>
        <taxon>Bacteria</taxon>
        <taxon>Pseudomonadati</taxon>
        <taxon>Spirochaetota</taxon>
        <taxon>Spirochaetia</taxon>
        <taxon>Spirochaetales</taxon>
        <taxon>Sphaerochaetaceae</taxon>
        <taxon>Sphaerochaeta</taxon>
    </lineage>
</organism>
<sequence length="398" mass="43947">MYVSPQKSDAIQFWVLNVASFFGQLSIAMVNLALVYHLRRAFFLGADQIGVAASITTATYLVFCLLGGRFTVHFRPRHLVETSLIGMALAVLLFVSTKTLSIAYIALVFYGAFMSLLWPQIEGWFSRGKEGVQLNHVANAFNFSWSFGVGISSYIAGILVEVSTTTPFYVAILMFFLVFLLIAITSALVPGIRAVQSEHADNKENMREDASTPLRFYAWVGIISLYSGMSVILTIFPLYAQDVLKISESQTGLLLLVRGVATCLSFLALGKLEFWHFKKRYIFMVQLLFGVLCLIAMGFSSPLPFAFFFLFFGILFAFAYDQSMFHGASGSVNRSGRMIIHEVLLTFGTILGAVVGGSIYEQLSFSKVLLVIGTAAIVLVLGELFVASFIESTRKHGK</sequence>
<feature type="transmembrane region" description="Helical" evidence="7">
    <location>
        <begin position="216"/>
        <end position="240"/>
    </location>
</feature>
<evidence type="ECO:0000256" key="1">
    <source>
        <dbReference type="ARBA" id="ARBA00004651"/>
    </source>
</evidence>